<dbReference type="Gene3D" id="2.30.40.10">
    <property type="entry name" value="Urease, subunit C, domain 1"/>
    <property type="match status" value="1"/>
</dbReference>
<organism evidence="3 4">
    <name type="scientific">Paractinoplanes durhamensis</name>
    <dbReference type="NCBI Taxonomy" id="113563"/>
    <lineage>
        <taxon>Bacteria</taxon>
        <taxon>Bacillati</taxon>
        <taxon>Actinomycetota</taxon>
        <taxon>Actinomycetes</taxon>
        <taxon>Micromonosporales</taxon>
        <taxon>Micromonosporaceae</taxon>
        <taxon>Paractinoplanes</taxon>
    </lineage>
</organism>
<reference evidence="3 4" key="1">
    <citation type="submission" date="2021-01" db="EMBL/GenBank/DDBJ databases">
        <title>Whole genome shotgun sequence of Actinoplanes durhamensis NBRC 14914.</title>
        <authorList>
            <person name="Komaki H."/>
            <person name="Tamura T."/>
        </authorList>
    </citation>
    <scope>NUCLEOTIDE SEQUENCE [LARGE SCALE GENOMIC DNA]</scope>
    <source>
        <strain evidence="3 4">NBRC 14914</strain>
    </source>
</reference>
<proteinExistence type="predicted"/>
<dbReference type="SUPFAM" id="SSF51338">
    <property type="entry name" value="Composite domain of metallo-dependent hydrolases"/>
    <property type="match status" value="1"/>
</dbReference>
<dbReference type="SUPFAM" id="SSF51556">
    <property type="entry name" value="Metallo-dependent hydrolases"/>
    <property type="match status" value="1"/>
</dbReference>
<dbReference type="Proteomes" id="UP000637628">
    <property type="component" value="Unassembled WGS sequence"/>
</dbReference>
<dbReference type="EMBL" id="BOML01000022">
    <property type="protein sequence ID" value="GIE01493.1"/>
    <property type="molecule type" value="Genomic_DNA"/>
</dbReference>
<evidence type="ECO:0000313" key="4">
    <source>
        <dbReference type="Proteomes" id="UP000637628"/>
    </source>
</evidence>
<comment type="caution">
    <text evidence="3">The sequence shown here is derived from an EMBL/GenBank/DDBJ whole genome shotgun (WGS) entry which is preliminary data.</text>
</comment>
<dbReference type="InterPro" id="IPR032466">
    <property type="entry name" value="Metal_Hydrolase"/>
</dbReference>
<protein>
    <submittedName>
        <fullName evidence="3">5-methylthioadenosine/S-adenosylhomocysteine deaminase</fullName>
    </submittedName>
</protein>
<dbReference type="InterPro" id="IPR050287">
    <property type="entry name" value="MTA/SAH_deaminase"/>
</dbReference>
<dbReference type="PANTHER" id="PTHR43794:SF11">
    <property type="entry name" value="AMIDOHYDROLASE-RELATED DOMAIN-CONTAINING PROTEIN"/>
    <property type="match status" value="1"/>
</dbReference>
<keyword evidence="1" id="KW-0378">Hydrolase</keyword>
<dbReference type="PANTHER" id="PTHR43794">
    <property type="entry name" value="AMINOHYDROLASE SSNA-RELATED"/>
    <property type="match status" value="1"/>
</dbReference>
<evidence type="ECO:0000313" key="3">
    <source>
        <dbReference type="EMBL" id="GIE01493.1"/>
    </source>
</evidence>
<dbReference type="Gene3D" id="3.20.20.140">
    <property type="entry name" value="Metal-dependent hydrolases"/>
    <property type="match status" value="1"/>
</dbReference>
<accession>A0ABQ3YVA4</accession>
<sequence length="488" mass="53035">MSVLFRNVYAYPAVDRLTDVLVEGNRITAIGAGLHQNADRIIDGHGHHLLVPGLINAHFHSPANHLKGSLPSLPLELFMLYESPATEALRPTPREAYLRTMLGAIEMVRTGTTSVQDDAFLMPYPEPEIIDAVMQAYADSGLRATVALDQPEVPEGAKLPFRDPSAELAAELRKPAPLPAAELLARYEYLISRWHGAEGGRLGAAVSISAPQRVTPDYFAALDDLSRRHRLPLYAHMLETRVQRTLAAEKHGGRSLVRYTADLDLLSDRMNIIHAVWTDEDDWDLIAAAGSIVAHNPVSNLRLGSGIMPFRAIRDRGIPVCLGVDEAICDDAVNMWGVVKMAGLIHNVTGLDSDRWPAATEVLDCLWDGGAAAMLRDDLGRIAPGHLADLALLDLHGIAFTPLNDVPGQLVYCESGTDVALTMVDGRIVAERGRMVGVDEDALLAEAREVFAAKAPALAAARADAGRWFPEYQQMVRRAAATDVGMTR</sequence>
<dbReference type="InterPro" id="IPR011059">
    <property type="entry name" value="Metal-dep_hydrolase_composite"/>
</dbReference>
<dbReference type="Pfam" id="PF01979">
    <property type="entry name" value="Amidohydro_1"/>
    <property type="match status" value="1"/>
</dbReference>
<name>A0ABQ3YVA4_9ACTN</name>
<gene>
    <name evidence="3" type="primary">mtaD</name>
    <name evidence="3" type="ORF">Adu01nite_28430</name>
</gene>
<evidence type="ECO:0000256" key="1">
    <source>
        <dbReference type="ARBA" id="ARBA00022801"/>
    </source>
</evidence>
<dbReference type="InterPro" id="IPR006680">
    <property type="entry name" value="Amidohydro-rel"/>
</dbReference>
<keyword evidence="4" id="KW-1185">Reference proteome</keyword>
<evidence type="ECO:0000259" key="2">
    <source>
        <dbReference type="Pfam" id="PF01979"/>
    </source>
</evidence>
<dbReference type="RefSeq" id="WP_203727190.1">
    <property type="nucleotide sequence ID" value="NZ_BAAATX010000017.1"/>
</dbReference>
<feature type="domain" description="Amidohydrolase-related" evidence="2">
    <location>
        <begin position="50"/>
        <end position="429"/>
    </location>
</feature>